<comment type="caution">
    <text evidence="1">The sequence shown here is derived from an EMBL/GenBank/DDBJ whole genome shotgun (WGS) entry which is preliminary data.</text>
</comment>
<proteinExistence type="predicted"/>
<reference evidence="1 2" key="1">
    <citation type="journal article" date="2018" name="Microb. Genom.">
        <title>Expanding an expanded genome: long-read sequencing of Trypanosoma cruzi.</title>
        <authorList>
            <person name="Berna L."/>
            <person name="Rodriguez M."/>
            <person name="Chiribao M.L."/>
            <person name="Parodi-Talice A."/>
            <person name="Pita S."/>
            <person name="Rijo G."/>
            <person name="Alvarez-Valin F."/>
            <person name="Robello C."/>
        </authorList>
    </citation>
    <scope>NUCLEOTIDE SEQUENCE [LARGE SCALE GENOMIC DNA]</scope>
    <source>
        <strain evidence="1 2">Dm28c</strain>
    </source>
</reference>
<dbReference type="VEuPathDB" id="TriTrypDB:TCSYLVIO_006461"/>
<protein>
    <recommendedName>
        <fullName evidence="3">Guanine nucleotide-binding protein subunit beta-like protein</fullName>
    </recommendedName>
</protein>
<dbReference type="GO" id="GO:0042273">
    <property type="term" value="P:ribosomal large subunit biogenesis"/>
    <property type="evidence" value="ECO:0007669"/>
    <property type="project" value="InterPro"/>
</dbReference>
<dbReference type="OrthoDB" id="18388at2759"/>
<evidence type="ECO:0008006" key="3">
    <source>
        <dbReference type="Google" id="ProtNLM"/>
    </source>
</evidence>
<dbReference type="InterPro" id="IPR036322">
    <property type="entry name" value="WD40_repeat_dom_sf"/>
</dbReference>
<dbReference type="VEuPathDB" id="TriTrypDB:TCDM_03725"/>
<dbReference type="VEuPathDB" id="TriTrypDB:TcCLB.503867.5"/>
<dbReference type="VEuPathDB" id="TriTrypDB:Tc_MARK_5199"/>
<evidence type="ECO:0000313" key="2">
    <source>
        <dbReference type="Proteomes" id="UP000246121"/>
    </source>
</evidence>
<evidence type="ECO:0000313" key="1">
    <source>
        <dbReference type="EMBL" id="PWU94313.1"/>
    </source>
</evidence>
<dbReference type="PANTHER" id="PTHR16038">
    <property type="entry name" value="NOP SEVEN ASSOCIATED PROTEIN 1"/>
    <property type="match status" value="1"/>
</dbReference>
<dbReference type="VEuPathDB" id="TriTrypDB:TcCLB.511479.30"/>
<dbReference type="GO" id="GO:0005730">
    <property type="term" value="C:nucleolus"/>
    <property type="evidence" value="ECO:0007669"/>
    <property type="project" value="InterPro"/>
</dbReference>
<gene>
    <name evidence="1" type="ORF">C4B63_27g160</name>
</gene>
<dbReference type="VEuPathDB" id="TriTrypDB:TcCL_NonESM07974"/>
<dbReference type="AlphaFoldDB" id="A0A2V2VIW1"/>
<sequence>MACITGDDTGLVKVWDISRSTGATLAFCYGEQSRKRGIAGMCWLDSSMTKLVFSMNDGIVSVLDLEERSLLLSKKLGFVAGLPNSLIFLKENFVMASKDGKVLIADASFEEKKIFECNGPVEAFHIHRKFGMFSMGGKDNALCVYDVSAQEVSVPVFRAKNMRDHVLDVPYPVYVTGTCIINPFVFCTTTAYHQVCFYDRRSSERPVQEYEINREIDRRPTTLMQWNCNKFLIGEASGDIHLYDTRRGFASRAKLRGGVGSVRSMAKHPAGHQLLGVAGLDRKARIYHVPTGRLLLTMYAKQKVSSILFDRQLPLADNTGAFSGIANNKQPSKSAALGDEIWDSMDPVVDDITEVFPLGKHDNGNN</sequence>
<dbReference type="VEuPathDB" id="TriTrypDB:C4B63_27g160"/>
<organism evidence="1 2">
    <name type="scientific">Trypanosoma cruzi</name>
    <dbReference type="NCBI Taxonomy" id="5693"/>
    <lineage>
        <taxon>Eukaryota</taxon>
        <taxon>Discoba</taxon>
        <taxon>Euglenozoa</taxon>
        <taxon>Kinetoplastea</taxon>
        <taxon>Metakinetoplastina</taxon>
        <taxon>Trypanosomatida</taxon>
        <taxon>Trypanosomatidae</taxon>
        <taxon>Trypanosoma</taxon>
        <taxon>Schizotrypanum</taxon>
    </lineage>
</organism>
<accession>A0A2V2VIW1</accession>
<dbReference type="VEuPathDB" id="TriTrypDB:ECC02_006055"/>
<dbReference type="PANTHER" id="PTHR16038:SF4">
    <property type="entry name" value="WD REPEAT-CONTAINING PROTEIN 74"/>
    <property type="match status" value="1"/>
</dbReference>
<dbReference type="VEuPathDB" id="TriTrypDB:TcG_09288"/>
<dbReference type="VEuPathDB" id="TriTrypDB:BCY84_01298"/>
<dbReference type="VEuPathDB" id="TriTrypDB:C3747_74g55"/>
<dbReference type="GO" id="GO:0030687">
    <property type="term" value="C:preribosome, large subunit precursor"/>
    <property type="evidence" value="ECO:0007669"/>
    <property type="project" value="TreeGrafter"/>
</dbReference>
<dbReference type="VEuPathDB" id="TriTrypDB:TcYC6_0035870"/>
<dbReference type="Proteomes" id="UP000246121">
    <property type="component" value="Unassembled WGS sequence"/>
</dbReference>
<dbReference type="Gene3D" id="2.130.10.10">
    <property type="entry name" value="YVTN repeat-like/Quinoprotein amine dehydrogenase"/>
    <property type="match status" value="2"/>
</dbReference>
<dbReference type="VEuPathDB" id="TriTrypDB:TcBrA4_0109520"/>
<name>A0A2V2VIW1_TRYCR</name>
<dbReference type="InterPro" id="IPR037379">
    <property type="entry name" value="WDR74/Nsa1"/>
</dbReference>
<dbReference type="EMBL" id="PRFA01000027">
    <property type="protein sequence ID" value="PWU94313.1"/>
    <property type="molecule type" value="Genomic_DNA"/>
</dbReference>
<dbReference type="VEuPathDB" id="TriTrypDB:TcCLB.504005.60"/>
<dbReference type="FunFam" id="2.130.10.10:FF:001569">
    <property type="entry name" value="WD repeat-containing protein 74-like Protein"/>
    <property type="match status" value="1"/>
</dbReference>
<dbReference type="InterPro" id="IPR015943">
    <property type="entry name" value="WD40/YVTN_repeat-like_dom_sf"/>
</dbReference>
<dbReference type="SUPFAM" id="SSF50978">
    <property type="entry name" value="WD40 repeat-like"/>
    <property type="match status" value="1"/>
</dbReference>